<name>A0A560JMC9_9BRAD</name>
<sequence>MAHVLRNIVPRYRRIQARNERSLLLAKECVGLVLDQSAYATNVLHKLGRAHLGQRPVAPDGSKARKQEHLDADQDWLPSRFNPCLAEELRANIQVLRPPIPRDYSSSHLFEIKPRIQNKQGMPAPSRSGANVYGTAVGRRPTYASQAHERLTGGSSTNTQLATELTSARKVRTRKADGEHHHCLKRIALAIAVILQRCRPEGSPTNGAS</sequence>
<dbReference type="Proteomes" id="UP000315914">
    <property type="component" value="Unassembled WGS sequence"/>
</dbReference>
<organism evidence="1 2">
    <name type="scientific">Bradyrhizobium sacchari</name>
    <dbReference type="NCBI Taxonomy" id="1399419"/>
    <lineage>
        <taxon>Bacteria</taxon>
        <taxon>Pseudomonadati</taxon>
        <taxon>Pseudomonadota</taxon>
        <taxon>Alphaproteobacteria</taxon>
        <taxon>Hyphomicrobiales</taxon>
        <taxon>Nitrobacteraceae</taxon>
        <taxon>Bradyrhizobium</taxon>
    </lineage>
</organism>
<evidence type="ECO:0000313" key="2">
    <source>
        <dbReference type="Proteomes" id="UP000315914"/>
    </source>
</evidence>
<accession>A0A560JMC9</accession>
<reference evidence="1 2" key="1">
    <citation type="submission" date="2019-06" db="EMBL/GenBank/DDBJ databases">
        <title>Genomic Encyclopedia of Type Strains, Phase IV (KMG-V): Genome sequencing to study the core and pangenomes of soil and plant-associated prokaryotes.</title>
        <authorList>
            <person name="Whitman W."/>
        </authorList>
    </citation>
    <scope>NUCLEOTIDE SEQUENCE [LARGE SCALE GENOMIC DNA]</scope>
    <source>
        <strain evidence="1 2">BR 10556</strain>
    </source>
</reference>
<comment type="caution">
    <text evidence="1">The sequence shown here is derived from an EMBL/GenBank/DDBJ whole genome shotgun (WGS) entry which is preliminary data.</text>
</comment>
<proteinExistence type="predicted"/>
<keyword evidence="2" id="KW-1185">Reference proteome</keyword>
<gene>
    <name evidence="1" type="ORF">FBZ95_10956</name>
</gene>
<protein>
    <submittedName>
        <fullName evidence="1">Uncharacterized protein</fullName>
    </submittedName>
</protein>
<dbReference type="AlphaFoldDB" id="A0A560JMC9"/>
<evidence type="ECO:0000313" key="1">
    <source>
        <dbReference type="EMBL" id="TWB69460.1"/>
    </source>
</evidence>
<dbReference type="EMBL" id="VITW01000009">
    <property type="protein sequence ID" value="TWB69460.1"/>
    <property type="molecule type" value="Genomic_DNA"/>
</dbReference>